<dbReference type="OrthoDB" id="10272996at2759"/>
<accession>A0A3R7FS25</accession>
<organism evidence="1 2">
    <name type="scientific">Aspergillus turcosus</name>
    <dbReference type="NCBI Taxonomy" id="1245748"/>
    <lineage>
        <taxon>Eukaryota</taxon>
        <taxon>Fungi</taxon>
        <taxon>Dikarya</taxon>
        <taxon>Ascomycota</taxon>
        <taxon>Pezizomycotina</taxon>
        <taxon>Eurotiomycetes</taxon>
        <taxon>Eurotiomycetidae</taxon>
        <taxon>Eurotiales</taxon>
        <taxon>Aspergillaceae</taxon>
        <taxon>Aspergillus</taxon>
        <taxon>Aspergillus subgen. Fumigati</taxon>
    </lineage>
</organism>
<evidence type="ECO:0000313" key="1">
    <source>
        <dbReference type="EMBL" id="RLL96762.1"/>
    </source>
</evidence>
<dbReference type="AlphaFoldDB" id="A0A3R7FS25"/>
<reference evidence="1 2" key="1">
    <citation type="submission" date="2018-08" db="EMBL/GenBank/DDBJ databases">
        <title>Draft genome sequences of two Aspergillus turcosus clinical strains isolated from bronchoalveolar lavage fluid: one azole-susceptible and the other azole-resistant.</title>
        <authorList>
            <person name="Parent-Michaud M."/>
            <person name="Dufresne P.J."/>
            <person name="Fournier E."/>
            <person name="Martineau C."/>
            <person name="Moreira S."/>
            <person name="Perkins V."/>
            <person name="De Repentigny L."/>
            <person name="Dufresne S.F."/>
        </authorList>
    </citation>
    <scope>NUCLEOTIDE SEQUENCE [LARGE SCALE GENOMIC DNA]</scope>
    <source>
        <strain evidence="1">HMR AF 1038</strain>
    </source>
</reference>
<comment type="caution">
    <text evidence="1">The sequence shown here is derived from an EMBL/GenBank/DDBJ whole genome shotgun (WGS) entry which is preliminary data.</text>
</comment>
<name>A0A3R7FS25_9EURO</name>
<dbReference type="Proteomes" id="UP000215289">
    <property type="component" value="Unassembled WGS sequence"/>
</dbReference>
<keyword evidence="2" id="KW-1185">Reference proteome</keyword>
<evidence type="ECO:0000313" key="2">
    <source>
        <dbReference type="Proteomes" id="UP000215289"/>
    </source>
</evidence>
<sequence>MGARGDIACDLADLVELEKDFFDLIEIAAADYTTVTQSHSLENGQSYKPLYVTPACVDVIQKFERDYLLRQMY</sequence>
<gene>
    <name evidence="1" type="ORF">CFD26_100579</name>
</gene>
<protein>
    <submittedName>
        <fullName evidence="1">Uncharacterized protein</fullName>
    </submittedName>
</protein>
<dbReference type="EMBL" id="NIDN02000099">
    <property type="protein sequence ID" value="RLL96762.1"/>
    <property type="molecule type" value="Genomic_DNA"/>
</dbReference>
<proteinExistence type="predicted"/>